<keyword evidence="3" id="KW-1185">Reference proteome</keyword>
<organism evidence="2 3">
    <name type="scientific">Desulforamulus aeronauticus DSM 10349</name>
    <dbReference type="NCBI Taxonomy" id="1121421"/>
    <lineage>
        <taxon>Bacteria</taxon>
        <taxon>Bacillati</taxon>
        <taxon>Bacillota</taxon>
        <taxon>Clostridia</taxon>
        <taxon>Eubacteriales</taxon>
        <taxon>Peptococcaceae</taxon>
        <taxon>Desulforamulus</taxon>
    </lineage>
</organism>
<dbReference type="RefSeq" id="WP_072911803.1">
    <property type="nucleotide sequence ID" value="NZ_FRAR01000009.1"/>
</dbReference>
<accession>A0A1M6QU82</accession>
<proteinExistence type="predicted"/>
<dbReference type="OrthoDB" id="1808853at2"/>
<feature type="signal peptide" evidence="1">
    <location>
        <begin position="1"/>
        <end position="21"/>
    </location>
</feature>
<evidence type="ECO:0000256" key="1">
    <source>
        <dbReference type="SAM" id="SignalP"/>
    </source>
</evidence>
<evidence type="ECO:0000313" key="3">
    <source>
        <dbReference type="Proteomes" id="UP000183997"/>
    </source>
</evidence>
<feature type="chain" id="PRO_5039455089" description="DUF3887 domain-containing protein" evidence="1">
    <location>
        <begin position="22"/>
        <end position="133"/>
    </location>
</feature>
<protein>
    <recommendedName>
        <fullName evidence="4">DUF3887 domain-containing protein</fullName>
    </recommendedName>
</protein>
<evidence type="ECO:0000313" key="2">
    <source>
        <dbReference type="EMBL" id="SHK23577.1"/>
    </source>
</evidence>
<dbReference type="PROSITE" id="PS51257">
    <property type="entry name" value="PROKAR_LIPOPROTEIN"/>
    <property type="match status" value="1"/>
</dbReference>
<dbReference type="AlphaFoldDB" id="A0A1M6QU82"/>
<name>A0A1M6QU82_9FIRM</name>
<dbReference type="STRING" id="1121421.SAMN02745123_01196"/>
<sequence>MKRLFMLALLFSMFITGCSSQDGPAADKKVTEQEVRQAVTELVNAINSGNVEVVEKYVGKAGPVAKQLVDKLKNNITLSNVRDISIEGTTAQATVTLEVIPLDIKKDVTLTFNITDVLVLNNPLGLLSILLSK</sequence>
<dbReference type="Proteomes" id="UP000183997">
    <property type="component" value="Unassembled WGS sequence"/>
</dbReference>
<dbReference type="EMBL" id="FRAR01000009">
    <property type="protein sequence ID" value="SHK23577.1"/>
    <property type="molecule type" value="Genomic_DNA"/>
</dbReference>
<evidence type="ECO:0008006" key="4">
    <source>
        <dbReference type="Google" id="ProtNLM"/>
    </source>
</evidence>
<keyword evidence="1" id="KW-0732">Signal</keyword>
<reference evidence="3" key="1">
    <citation type="submission" date="2016-11" db="EMBL/GenBank/DDBJ databases">
        <authorList>
            <person name="Varghese N."/>
            <person name="Submissions S."/>
        </authorList>
    </citation>
    <scope>NUCLEOTIDE SEQUENCE [LARGE SCALE GENOMIC DNA]</scope>
    <source>
        <strain evidence="3">DSM 10349</strain>
    </source>
</reference>
<gene>
    <name evidence="2" type="ORF">SAMN02745123_01196</name>
</gene>